<dbReference type="KEGG" id="nsy:104230762"/>
<reference evidence="2" key="2">
    <citation type="submission" date="2025-08" db="UniProtKB">
        <authorList>
            <consortium name="RefSeq"/>
        </authorList>
    </citation>
    <scope>IDENTIFICATION</scope>
    <source>
        <tissue evidence="2">Leaf</tissue>
    </source>
</reference>
<dbReference type="PANTHER" id="PTHR48475:SF1">
    <property type="entry name" value="RNASE H TYPE-1 DOMAIN-CONTAINING PROTEIN"/>
    <property type="match status" value="1"/>
</dbReference>
<evidence type="ECO:0000313" key="2">
    <source>
        <dbReference type="RefSeq" id="XP_009781940.1"/>
    </source>
</evidence>
<protein>
    <submittedName>
        <fullName evidence="2">Uncharacterized protein LOC104230762</fullName>
    </submittedName>
</protein>
<dbReference type="PANTHER" id="PTHR48475">
    <property type="entry name" value="RIBONUCLEASE H"/>
    <property type="match status" value="1"/>
</dbReference>
<name>A0A1U7X638_NICSY</name>
<evidence type="ECO:0000313" key="1">
    <source>
        <dbReference type="Proteomes" id="UP000189701"/>
    </source>
</evidence>
<sequence>MVDNHNQWHEKLPFALLGYGTIVRTSTGATPYMLVYGTEAVISAEVEIPFLIIIQEAKISDVERIRSRYEHLAITNGKTMNVPDVTQGNSNRISEAKQSKQAKAQTNLPAKLTIFLWMQAQ</sequence>
<keyword evidence="1" id="KW-1185">Reference proteome</keyword>
<reference evidence="1" key="1">
    <citation type="journal article" date="2013" name="Genome Biol.">
        <title>Reference genomes and transcriptomes of Nicotiana sylvestris and Nicotiana tomentosiformis.</title>
        <authorList>
            <person name="Sierro N."/>
            <person name="Battey J.N."/>
            <person name="Ouadi S."/>
            <person name="Bovet L."/>
            <person name="Goepfert S."/>
            <person name="Bakaher N."/>
            <person name="Peitsch M.C."/>
            <person name="Ivanov N.V."/>
        </authorList>
    </citation>
    <scope>NUCLEOTIDE SEQUENCE [LARGE SCALE GENOMIC DNA]</scope>
</reference>
<dbReference type="InterPro" id="IPR036397">
    <property type="entry name" value="RNaseH_sf"/>
</dbReference>
<proteinExistence type="predicted"/>
<dbReference type="GO" id="GO:0003676">
    <property type="term" value="F:nucleic acid binding"/>
    <property type="evidence" value="ECO:0007669"/>
    <property type="project" value="InterPro"/>
</dbReference>
<accession>A0A1U7X638</accession>
<dbReference type="Proteomes" id="UP000189701">
    <property type="component" value="Unplaced"/>
</dbReference>
<dbReference type="RefSeq" id="XP_009781940.1">
    <property type="nucleotide sequence ID" value="XM_009783638.1"/>
</dbReference>
<dbReference type="Gene3D" id="3.30.420.10">
    <property type="entry name" value="Ribonuclease H-like superfamily/Ribonuclease H"/>
    <property type="match status" value="1"/>
</dbReference>
<dbReference type="GeneID" id="104230762"/>
<organism evidence="1 2">
    <name type="scientific">Nicotiana sylvestris</name>
    <name type="common">Wood tobacco</name>
    <name type="synonym">South American tobacco</name>
    <dbReference type="NCBI Taxonomy" id="4096"/>
    <lineage>
        <taxon>Eukaryota</taxon>
        <taxon>Viridiplantae</taxon>
        <taxon>Streptophyta</taxon>
        <taxon>Embryophyta</taxon>
        <taxon>Tracheophyta</taxon>
        <taxon>Spermatophyta</taxon>
        <taxon>Magnoliopsida</taxon>
        <taxon>eudicotyledons</taxon>
        <taxon>Gunneridae</taxon>
        <taxon>Pentapetalae</taxon>
        <taxon>asterids</taxon>
        <taxon>lamiids</taxon>
        <taxon>Solanales</taxon>
        <taxon>Solanaceae</taxon>
        <taxon>Nicotianoideae</taxon>
        <taxon>Nicotianeae</taxon>
        <taxon>Nicotiana</taxon>
    </lineage>
</organism>
<dbReference type="AlphaFoldDB" id="A0A1U7X638"/>
<gene>
    <name evidence="2" type="primary">LOC104230762</name>
</gene>